<evidence type="ECO:0000313" key="1">
    <source>
        <dbReference type="EMBL" id="EKP14610.1"/>
    </source>
</evidence>
<dbReference type="EMBL" id="AKWJ02000017">
    <property type="protein sequence ID" value="EKP14610.1"/>
    <property type="molecule type" value="Genomic_DNA"/>
</dbReference>
<evidence type="ECO:0000313" key="2">
    <source>
        <dbReference type="Proteomes" id="UP000002837"/>
    </source>
</evidence>
<reference evidence="1" key="1">
    <citation type="submission" date="2012-09" db="EMBL/GenBank/DDBJ databases">
        <authorList>
            <person name="Harkins D.M."/>
            <person name="Durkin A.S."/>
            <person name="Brinkac L.M."/>
            <person name="Selengut J.D."/>
            <person name="Sanka R."/>
            <person name="DePew J."/>
            <person name="Purushe J."/>
            <person name="Picardeau M."/>
            <person name="Werts C."/>
            <person name="Goarant C."/>
            <person name="Vinetz J.M."/>
            <person name="Sutton G.G."/>
            <person name="Nelson W.C."/>
            <person name="Fouts D.E."/>
        </authorList>
    </citation>
    <scope>NUCLEOTIDE SEQUENCE [LARGE SCALE GENOMIC DNA]</scope>
    <source>
        <strain evidence="1">200801926</strain>
    </source>
</reference>
<gene>
    <name evidence="1" type="ORF">LEP1GSC128_1730</name>
</gene>
<comment type="caution">
    <text evidence="1">The sequence shown here is derived from an EMBL/GenBank/DDBJ whole genome shotgun (WGS) entry which is preliminary data.</text>
</comment>
<protein>
    <submittedName>
        <fullName evidence="1">Uncharacterized protein</fullName>
    </submittedName>
</protein>
<sequence>MQIRFLDKINFNIFVFNRKKDRTSTIFLIQQLQLSKENDRLYVFSRRNWFENLKAETVIPNDIDQN</sequence>
<proteinExistence type="predicted"/>
<name>A0ABP2S602_LEPBO</name>
<keyword evidence="2" id="KW-1185">Reference proteome</keyword>
<accession>A0ABP2S602</accession>
<dbReference type="Proteomes" id="UP000002837">
    <property type="component" value="Unassembled WGS sequence"/>
</dbReference>
<organism evidence="1 2">
    <name type="scientific">Leptospira borgpetersenii str. 200801926</name>
    <dbReference type="NCBI Taxonomy" id="1193009"/>
    <lineage>
        <taxon>Bacteria</taxon>
        <taxon>Pseudomonadati</taxon>
        <taxon>Spirochaetota</taxon>
        <taxon>Spirochaetia</taxon>
        <taxon>Leptospirales</taxon>
        <taxon>Leptospiraceae</taxon>
        <taxon>Leptospira</taxon>
    </lineage>
</organism>